<dbReference type="GO" id="GO:0006400">
    <property type="term" value="P:tRNA modification"/>
    <property type="evidence" value="ECO:0007669"/>
    <property type="project" value="UniProtKB-UniRule"/>
</dbReference>
<dbReference type="GO" id="GO:0005524">
    <property type="term" value="F:ATP binding"/>
    <property type="evidence" value="ECO:0007669"/>
    <property type="project" value="UniProtKB-UniRule"/>
</dbReference>
<feature type="binding site" evidence="6">
    <location>
        <begin position="23"/>
        <end position="28"/>
    </location>
    <ligand>
        <name>ATP</name>
        <dbReference type="ChEBI" id="CHEBI:30616"/>
    </ligand>
</feature>
<proteinExistence type="inferred from homology"/>
<keyword evidence="6" id="KW-0963">Cytoplasm</keyword>
<reference evidence="8 9" key="1">
    <citation type="submission" date="2020-08" db="EMBL/GenBank/DDBJ databases">
        <title>Genomic Encyclopedia of Type Strains, Phase IV (KMG-IV): sequencing the most valuable type-strain genomes for metagenomic binning, comparative biology and taxonomic classification.</title>
        <authorList>
            <person name="Goeker M."/>
        </authorList>
    </citation>
    <scope>NUCLEOTIDE SEQUENCE [LARGE SCALE GENOMIC DNA]</scope>
    <source>
        <strain evidence="8 9">DSM 101730</strain>
    </source>
</reference>
<dbReference type="PANTHER" id="PTHR43033:SF1">
    <property type="entry name" value="TRNA(ILE)-LYSIDINE SYNTHASE-RELATED"/>
    <property type="match status" value="1"/>
</dbReference>
<comment type="caution">
    <text evidence="8">The sequence shown here is derived from an EMBL/GenBank/DDBJ whole genome shotgun (WGS) entry which is preliminary data.</text>
</comment>
<evidence type="ECO:0000256" key="1">
    <source>
        <dbReference type="ARBA" id="ARBA00022598"/>
    </source>
</evidence>
<dbReference type="RefSeq" id="WP_184147033.1">
    <property type="nucleotide sequence ID" value="NZ_JACHFM010000001.1"/>
</dbReference>
<protein>
    <recommendedName>
        <fullName evidence="6">tRNA(Ile)-lysidine synthase</fullName>
        <ecNumber evidence="6">6.3.4.19</ecNumber>
    </recommendedName>
    <alternativeName>
        <fullName evidence="6">tRNA(Ile)-2-lysyl-cytidine synthase</fullName>
    </alternativeName>
    <alternativeName>
        <fullName evidence="6">tRNA(Ile)-lysidine synthetase</fullName>
    </alternativeName>
</protein>
<dbReference type="EMBL" id="JACHFM010000001">
    <property type="protein sequence ID" value="MBB5220725.1"/>
    <property type="molecule type" value="Genomic_DNA"/>
</dbReference>
<keyword evidence="9" id="KW-1185">Reference proteome</keyword>
<evidence type="ECO:0000256" key="4">
    <source>
        <dbReference type="ARBA" id="ARBA00022840"/>
    </source>
</evidence>
<dbReference type="InterPro" id="IPR011063">
    <property type="entry name" value="TilS/TtcA_N"/>
</dbReference>
<dbReference type="Pfam" id="PF01171">
    <property type="entry name" value="ATP_bind_3"/>
    <property type="match status" value="1"/>
</dbReference>
<comment type="catalytic activity">
    <reaction evidence="5 6">
        <text>cytidine(34) in tRNA(Ile2) + L-lysine + ATP = lysidine(34) in tRNA(Ile2) + AMP + diphosphate + H(+)</text>
        <dbReference type="Rhea" id="RHEA:43744"/>
        <dbReference type="Rhea" id="RHEA-COMP:10625"/>
        <dbReference type="Rhea" id="RHEA-COMP:10670"/>
        <dbReference type="ChEBI" id="CHEBI:15378"/>
        <dbReference type="ChEBI" id="CHEBI:30616"/>
        <dbReference type="ChEBI" id="CHEBI:32551"/>
        <dbReference type="ChEBI" id="CHEBI:33019"/>
        <dbReference type="ChEBI" id="CHEBI:82748"/>
        <dbReference type="ChEBI" id="CHEBI:83665"/>
        <dbReference type="ChEBI" id="CHEBI:456215"/>
        <dbReference type="EC" id="6.3.4.19"/>
    </reaction>
</comment>
<keyword evidence="4 6" id="KW-0067">ATP-binding</keyword>
<comment type="subcellular location">
    <subcellularLocation>
        <location evidence="6">Cytoplasm</location>
    </subcellularLocation>
</comment>
<dbReference type="Gene3D" id="3.40.50.620">
    <property type="entry name" value="HUPs"/>
    <property type="match status" value="1"/>
</dbReference>
<dbReference type="AlphaFoldDB" id="A0A840SJ88"/>
<keyword evidence="2 6" id="KW-0819">tRNA processing</keyword>
<dbReference type="PANTHER" id="PTHR43033">
    <property type="entry name" value="TRNA(ILE)-LYSIDINE SYNTHASE-RELATED"/>
    <property type="match status" value="1"/>
</dbReference>
<dbReference type="InterPro" id="IPR014729">
    <property type="entry name" value="Rossmann-like_a/b/a_fold"/>
</dbReference>
<dbReference type="InterPro" id="IPR012094">
    <property type="entry name" value="tRNA_Ile_lys_synt"/>
</dbReference>
<comment type="domain">
    <text evidence="6">The N-terminal region contains the highly conserved SGGXDS motif, predicted to be a P-loop motif involved in ATP binding.</text>
</comment>
<accession>A0A840SJ88</accession>
<dbReference type="Proteomes" id="UP000549457">
    <property type="component" value="Unassembled WGS sequence"/>
</dbReference>
<keyword evidence="1 6" id="KW-0436">Ligase</keyword>
<evidence type="ECO:0000256" key="2">
    <source>
        <dbReference type="ARBA" id="ARBA00022694"/>
    </source>
</evidence>
<evidence type="ECO:0000313" key="8">
    <source>
        <dbReference type="EMBL" id="MBB5220725.1"/>
    </source>
</evidence>
<comment type="function">
    <text evidence="6">Ligates lysine onto the cytidine present at position 34 of the AUA codon-specific tRNA(Ile) that contains the anticodon CAU, in an ATP-dependent manner. Cytidine is converted to lysidine, thus changing the amino acid specificity of the tRNA from methionine to isoleucine.</text>
</comment>
<dbReference type="SUPFAM" id="SSF52402">
    <property type="entry name" value="Adenine nucleotide alpha hydrolases-like"/>
    <property type="match status" value="1"/>
</dbReference>
<evidence type="ECO:0000259" key="7">
    <source>
        <dbReference type="Pfam" id="PF01171"/>
    </source>
</evidence>
<evidence type="ECO:0000256" key="6">
    <source>
        <dbReference type="HAMAP-Rule" id="MF_01161"/>
    </source>
</evidence>
<dbReference type="CDD" id="cd01992">
    <property type="entry name" value="TilS_N"/>
    <property type="match status" value="1"/>
</dbReference>
<gene>
    <name evidence="6" type="primary">tilS</name>
    <name evidence="8" type="ORF">HNP73_000646</name>
</gene>
<dbReference type="GO" id="GO:0005737">
    <property type="term" value="C:cytoplasm"/>
    <property type="evidence" value="ECO:0007669"/>
    <property type="project" value="UniProtKB-SubCell"/>
</dbReference>
<name>A0A840SJ88_9RHOB</name>
<evidence type="ECO:0000256" key="3">
    <source>
        <dbReference type="ARBA" id="ARBA00022741"/>
    </source>
</evidence>
<dbReference type="InterPro" id="IPR012795">
    <property type="entry name" value="tRNA_Ile_lys_synt_N"/>
</dbReference>
<sequence length="407" mass="42322">MIPADAAAGLAALPPDRLAVAVSGGSDSTALLLLLHAIGRAPVAVTVDHRLRPASADEAAAVAGLCAARGIPHVTLAWEEPGGSGNLQARARLARRRLIAGWARAKGIRDVALGHTLDDQAETVVLRLARGSGVDGLAAMAPVVEAESLRWHRPLLGVRRAALRDWLAAEGVGWIDDPSNDDQRFDRVRARAAMPALAALGLGPERLAATARSMARAREALEHATGALARACLADGGAGDLILDPAMLAGKPEELRLRLLAWALGWVSGEPYRPRLARLEAALAALEAGRVGHGLTLHGCVLRERRARIAIRREPARAAPAVPLGAGCWDRRWEFVGRPPAGEGLMVGALGSGGLACLGETPSGLAREALLTTPAIWRGGDLVAAPVARPVADFGFRRISAGGSPLA</sequence>
<dbReference type="EC" id="6.3.4.19" evidence="6"/>
<organism evidence="8 9">
    <name type="scientific">Amaricoccus macauensis</name>
    <dbReference type="NCBI Taxonomy" id="57001"/>
    <lineage>
        <taxon>Bacteria</taxon>
        <taxon>Pseudomonadati</taxon>
        <taxon>Pseudomonadota</taxon>
        <taxon>Alphaproteobacteria</taxon>
        <taxon>Rhodobacterales</taxon>
        <taxon>Paracoccaceae</taxon>
        <taxon>Amaricoccus</taxon>
    </lineage>
</organism>
<comment type="similarity">
    <text evidence="6">Belongs to the tRNA(Ile)-lysidine synthase family.</text>
</comment>
<dbReference type="HAMAP" id="MF_01161">
    <property type="entry name" value="tRNA_Ile_lys_synt"/>
    <property type="match status" value="1"/>
</dbReference>
<evidence type="ECO:0000313" key="9">
    <source>
        <dbReference type="Proteomes" id="UP000549457"/>
    </source>
</evidence>
<dbReference type="GO" id="GO:0032267">
    <property type="term" value="F:tRNA(Ile)-lysidine synthase activity"/>
    <property type="evidence" value="ECO:0007669"/>
    <property type="project" value="UniProtKB-EC"/>
</dbReference>
<keyword evidence="3 6" id="KW-0547">Nucleotide-binding</keyword>
<dbReference type="NCBIfam" id="TIGR02432">
    <property type="entry name" value="lysidine_TilS_N"/>
    <property type="match status" value="1"/>
</dbReference>
<evidence type="ECO:0000256" key="5">
    <source>
        <dbReference type="ARBA" id="ARBA00048539"/>
    </source>
</evidence>
<feature type="domain" description="tRNA(Ile)-lysidine/2-thiocytidine synthase N-terminal" evidence="7">
    <location>
        <begin position="18"/>
        <end position="192"/>
    </location>
</feature>